<dbReference type="Proteomes" id="UP000237631">
    <property type="component" value="Unassembled WGS sequence"/>
</dbReference>
<keyword evidence="3" id="KW-0576">Peroxisome</keyword>
<evidence type="ECO:0000256" key="2">
    <source>
        <dbReference type="ARBA" id="ARBA00023136"/>
    </source>
</evidence>
<keyword evidence="2" id="KW-0472">Membrane</keyword>
<organism evidence="5 6">
    <name type="scientific">Cercospora berteroae</name>
    <dbReference type="NCBI Taxonomy" id="357750"/>
    <lineage>
        <taxon>Eukaryota</taxon>
        <taxon>Fungi</taxon>
        <taxon>Dikarya</taxon>
        <taxon>Ascomycota</taxon>
        <taxon>Pezizomycotina</taxon>
        <taxon>Dothideomycetes</taxon>
        <taxon>Dothideomycetidae</taxon>
        <taxon>Mycosphaerellales</taxon>
        <taxon>Mycosphaerellaceae</taxon>
        <taxon>Cercospora</taxon>
    </lineage>
</organism>
<dbReference type="PANTHER" id="PTHR12652:SF25">
    <property type="entry name" value="MICROBODY (PEROXISOME) PROLIFERATION PROTEIN PEROXIN 11C (EUROFUNG)"/>
    <property type="match status" value="1"/>
</dbReference>
<proteinExistence type="predicted"/>
<comment type="subcellular location">
    <subcellularLocation>
        <location evidence="4">Peroxisome membrane</location>
    </subcellularLocation>
</comment>
<dbReference type="Pfam" id="PF05648">
    <property type="entry name" value="PEX11"/>
    <property type="match status" value="1"/>
</dbReference>
<gene>
    <name evidence="5" type="ORF">CBER1_03426</name>
</gene>
<sequence>MGASNTTRPSRATAQNAVKTPTTLDRLGALISRSAGLGATLHSVNYGAWLLSDTLSASAPIVRQVCQRLGFAVSTEPLSAGSHRCAALADLLWDTRAVLRLVGLVPLSLKFRTLCSGPKHGEDRILHTTALLHTACYSLFHTTEHVALLAQYHVLPYSILPEEGVSQVYLWAYRWRSAALLCTLFEISRKGWLIRKRRATRKSQNEMENKLNDAAEDKQWFYELFVAATFLPIAIPYLTSSTMPDFSNALQGACGLMAGIPKLYTLWKSTASA</sequence>
<dbReference type="GO" id="GO:0016559">
    <property type="term" value="P:peroxisome fission"/>
    <property type="evidence" value="ECO:0007669"/>
    <property type="project" value="InterPro"/>
</dbReference>
<dbReference type="OrthoDB" id="10005898at2759"/>
<keyword evidence="1" id="KW-0962">Peroxisome biogenesis</keyword>
<comment type="caution">
    <text evidence="5">The sequence shown here is derived from an EMBL/GenBank/DDBJ whole genome shotgun (WGS) entry which is preliminary data.</text>
</comment>
<protein>
    <submittedName>
        <fullName evidence="5">Uncharacterized protein</fullName>
    </submittedName>
</protein>
<reference evidence="6" key="1">
    <citation type="journal article" date="2017" name="bioRxiv">
        <title>Conservation of a gene cluster reveals novel cercosporin biosynthetic mechanisms and extends production to the genus Colletotrichum.</title>
        <authorList>
            <person name="de Jonge R."/>
            <person name="Ebert M.K."/>
            <person name="Huitt-Roehl C.R."/>
            <person name="Pal P."/>
            <person name="Suttle J.C."/>
            <person name="Spanner R.E."/>
            <person name="Neubauer J.D."/>
            <person name="Jurick W.M.II."/>
            <person name="Stott K.A."/>
            <person name="Secor G.A."/>
            <person name="Thomma B.P.H.J."/>
            <person name="Van de Peer Y."/>
            <person name="Townsend C.A."/>
            <person name="Bolton M.D."/>
        </authorList>
    </citation>
    <scope>NUCLEOTIDE SEQUENCE [LARGE SCALE GENOMIC DNA]</scope>
    <source>
        <strain evidence="6">CBS538.71</strain>
    </source>
</reference>
<evidence type="ECO:0000256" key="3">
    <source>
        <dbReference type="ARBA" id="ARBA00023140"/>
    </source>
</evidence>
<name>A0A2S6C8C8_9PEZI</name>
<dbReference type="PANTHER" id="PTHR12652">
    <property type="entry name" value="PEROXISOMAL BIOGENESIS FACTOR 11"/>
    <property type="match status" value="1"/>
</dbReference>
<dbReference type="EMBL" id="PNEN01000527">
    <property type="protein sequence ID" value="PPJ55997.1"/>
    <property type="molecule type" value="Genomic_DNA"/>
</dbReference>
<dbReference type="InterPro" id="IPR008733">
    <property type="entry name" value="PEX11"/>
</dbReference>
<evidence type="ECO:0000313" key="6">
    <source>
        <dbReference type="Proteomes" id="UP000237631"/>
    </source>
</evidence>
<dbReference type="AlphaFoldDB" id="A0A2S6C8C8"/>
<evidence type="ECO:0000313" key="5">
    <source>
        <dbReference type="EMBL" id="PPJ55997.1"/>
    </source>
</evidence>
<accession>A0A2S6C8C8</accession>
<evidence type="ECO:0000256" key="4">
    <source>
        <dbReference type="ARBA" id="ARBA00046271"/>
    </source>
</evidence>
<keyword evidence="6" id="KW-1185">Reference proteome</keyword>
<dbReference type="GO" id="GO:0005778">
    <property type="term" value="C:peroxisomal membrane"/>
    <property type="evidence" value="ECO:0007669"/>
    <property type="project" value="UniProtKB-SubCell"/>
</dbReference>
<evidence type="ECO:0000256" key="1">
    <source>
        <dbReference type="ARBA" id="ARBA00022593"/>
    </source>
</evidence>
<dbReference type="STRING" id="357750.A0A2S6C8C8"/>